<accession>B0WT17</accession>
<dbReference type="Proteomes" id="UP000002320">
    <property type="component" value="Unassembled WGS sequence"/>
</dbReference>
<organism>
    <name type="scientific">Culex quinquefasciatus</name>
    <name type="common">Southern house mosquito</name>
    <name type="synonym">Culex pungens</name>
    <dbReference type="NCBI Taxonomy" id="7176"/>
    <lineage>
        <taxon>Eukaryota</taxon>
        <taxon>Metazoa</taxon>
        <taxon>Ecdysozoa</taxon>
        <taxon>Arthropoda</taxon>
        <taxon>Hexapoda</taxon>
        <taxon>Insecta</taxon>
        <taxon>Pterygota</taxon>
        <taxon>Neoptera</taxon>
        <taxon>Endopterygota</taxon>
        <taxon>Diptera</taxon>
        <taxon>Nematocera</taxon>
        <taxon>Culicoidea</taxon>
        <taxon>Culicidae</taxon>
        <taxon>Culicinae</taxon>
        <taxon>Culicini</taxon>
        <taxon>Culex</taxon>
        <taxon>Culex</taxon>
    </lineage>
</organism>
<evidence type="ECO:0000313" key="2">
    <source>
        <dbReference type="EMBL" id="EDS34154.1"/>
    </source>
</evidence>
<dbReference type="eggNOG" id="KOG0468">
    <property type="taxonomic scope" value="Eukaryota"/>
</dbReference>
<evidence type="ECO:0000256" key="1">
    <source>
        <dbReference type="SAM" id="MobiDB-lite"/>
    </source>
</evidence>
<dbReference type="KEGG" id="cqu:CpipJ_CPIJ010437"/>
<evidence type="ECO:0000313" key="4">
    <source>
        <dbReference type="Proteomes" id="UP000002320"/>
    </source>
</evidence>
<dbReference type="STRING" id="7176.B0WT17"/>
<dbReference type="VEuPathDB" id="VectorBase:CPIJ010437"/>
<proteinExistence type="predicted"/>
<protein>
    <submittedName>
        <fullName evidence="2 3">Uncharacterized protein</fullName>
    </submittedName>
</protein>
<reference evidence="3" key="2">
    <citation type="submission" date="2021-02" db="UniProtKB">
        <authorList>
            <consortium name="EnsemblMetazoa"/>
        </authorList>
    </citation>
    <scope>IDENTIFICATION</scope>
    <source>
        <strain evidence="3">JHB</strain>
    </source>
</reference>
<dbReference type="AlphaFoldDB" id="B0WT17"/>
<dbReference type="EnsemblMetazoa" id="CPIJ010437-RA">
    <property type="protein sequence ID" value="CPIJ010437-PA"/>
    <property type="gene ID" value="CPIJ010437"/>
</dbReference>
<reference evidence="2" key="1">
    <citation type="submission" date="2007-03" db="EMBL/GenBank/DDBJ databases">
        <title>Annotation of Culex pipiens quinquefasciatus.</title>
        <authorList>
            <consortium name="The Broad Institute Genome Sequencing Platform"/>
            <person name="Atkinson P.W."/>
            <person name="Hemingway J."/>
            <person name="Christensen B.M."/>
            <person name="Higgs S."/>
            <person name="Kodira C."/>
            <person name="Hannick L."/>
            <person name="Megy K."/>
            <person name="O'Leary S."/>
            <person name="Pearson M."/>
            <person name="Haas B.J."/>
            <person name="Mauceli E."/>
            <person name="Wortman J.R."/>
            <person name="Lee N.H."/>
            <person name="Guigo R."/>
            <person name="Stanke M."/>
            <person name="Alvarado L."/>
            <person name="Amedeo P."/>
            <person name="Antoine C.H."/>
            <person name="Arensburger P."/>
            <person name="Bidwell S.L."/>
            <person name="Crawford M."/>
            <person name="Camaro F."/>
            <person name="Devon K."/>
            <person name="Engels R."/>
            <person name="Hammond M."/>
            <person name="Howarth C."/>
            <person name="Koehrsen M."/>
            <person name="Lawson D."/>
            <person name="Montgomery P."/>
            <person name="Nene V."/>
            <person name="Nusbaum C."/>
            <person name="Puiu D."/>
            <person name="Romero-Severson J."/>
            <person name="Severson D.W."/>
            <person name="Shumway M."/>
            <person name="Sisk P."/>
            <person name="Stolte C."/>
            <person name="Zeng Q."/>
            <person name="Eisenstadt E."/>
            <person name="Fraser-Liggett C."/>
            <person name="Strausberg R."/>
            <person name="Galagan J."/>
            <person name="Birren B."/>
            <person name="Collins F.H."/>
        </authorList>
    </citation>
    <scope>NUCLEOTIDE SEQUENCE [LARGE SCALE GENOMIC DNA]</scope>
    <source>
        <strain evidence="2">JHB</strain>
    </source>
</reference>
<dbReference type="HOGENOM" id="CLU_821980_0_0_1"/>
<sequence>MRQGQLLVEDRRRIHSVLDVRGSRSLRSENIFVLEQLKERREKVASKMITEPSSEPAASLDEQAKPITESPEPILTADVDEPLQDNNFLQNDIVQTLHCKTFDYFYYFFQATDGHLHSQFHKRVRTVNQAAGSKADSCNWLKNVHCPVCGTQIRFDLDCRRRRGADGKCTLPRVPQNLSFAIEAAPGSGIPLEEPWRRQITPSPPWNDLALNLSQSNSCPTVEWTKPCSAPNRSIAEMANHPPNRLLCLCHGHTPPHGTVSLRRSASPRRLRFLRVHRPRRRRGHVTQDTPISDSPLYTIKAFILSSDSFDVFHHWRIVPSDPLDKSIVIRPLASVTR</sequence>
<keyword evidence="4" id="KW-1185">Reference proteome</keyword>
<dbReference type="EMBL" id="DS232079">
    <property type="protein sequence ID" value="EDS34154.1"/>
    <property type="molecule type" value="Genomic_DNA"/>
</dbReference>
<gene>
    <name evidence="3" type="primary">6042773</name>
    <name evidence="2" type="ORF">CpipJ_CPIJ010437</name>
</gene>
<dbReference type="InParanoid" id="B0WT17"/>
<evidence type="ECO:0000313" key="3">
    <source>
        <dbReference type="EnsemblMetazoa" id="CPIJ010437-PA"/>
    </source>
</evidence>
<name>B0WT17_CULQU</name>
<feature type="region of interest" description="Disordered" evidence="1">
    <location>
        <begin position="47"/>
        <end position="66"/>
    </location>
</feature>